<dbReference type="Proteomes" id="UP000240739">
    <property type="component" value="Unassembled WGS sequence"/>
</dbReference>
<gene>
    <name evidence="1" type="ORF">C7Y72_04815</name>
</gene>
<evidence type="ECO:0000313" key="1">
    <source>
        <dbReference type="EMBL" id="PTL59017.1"/>
    </source>
</evidence>
<name>A0A2T4UIH0_9ACTN</name>
<dbReference type="OrthoDB" id="9149607at2"/>
<dbReference type="AlphaFoldDB" id="A0A2T4UIH0"/>
<keyword evidence="2" id="KW-1185">Reference proteome</keyword>
<organism evidence="1 2">
    <name type="scientific">Paraconexibacter algicola</name>
    <dbReference type="NCBI Taxonomy" id="2133960"/>
    <lineage>
        <taxon>Bacteria</taxon>
        <taxon>Bacillati</taxon>
        <taxon>Actinomycetota</taxon>
        <taxon>Thermoleophilia</taxon>
        <taxon>Solirubrobacterales</taxon>
        <taxon>Paraconexibacteraceae</taxon>
        <taxon>Paraconexibacter</taxon>
    </lineage>
</organism>
<dbReference type="InterPro" id="IPR016053">
    <property type="entry name" value="Haem_Oase-like"/>
</dbReference>
<dbReference type="Gene3D" id="1.20.910.10">
    <property type="entry name" value="Heme oxygenase-like"/>
    <property type="match status" value="1"/>
</dbReference>
<sequence>MLRAATRVAHHRLERRLGLPGVLRGLDDYRAVLRGMHGFHAPLEEALQAHPGLRAALPDLTARRKLPGLGADLRDLGAPVPARRAPIPDLATTARALGAAYVVEGATLGGAGISRHVRATLPDPAPQAVRFLAPYGGQTGPMWRRFQEALAAHDDDPDETVGAAQETFAALEDWLETEGVLR</sequence>
<evidence type="ECO:0000313" key="2">
    <source>
        <dbReference type="Proteomes" id="UP000240739"/>
    </source>
</evidence>
<comment type="caution">
    <text evidence="1">The sequence shown here is derived from an EMBL/GenBank/DDBJ whole genome shotgun (WGS) entry which is preliminary data.</text>
</comment>
<protein>
    <submittedName>
        <fullName evidence="1">Biliverdin-producing heme oxygenase</fullName>
    </submittedName>
</protein>
<dbReference type="EMBL" id="PYYB01000001">
    <property type="protein sequence ID" value="PTL59017.1"/>
    <property type="molecule type" value="Genomic_DNA"/>
</dbReference>
<dbReference type="GO" id="GO:0004392">
    <property type="term" value="F:heme oxygenase (decyclizing) activity"/>
    <property type="evidence" value="ECO:0007669"/>
    <property type="project" value="InterPro"/>
</dbReference>
<reference evidence="1 2" key="1">
    <citation type="submission" date="2018-03" db="EMBL/GenBank/DDBJ databases">
        <title>Aquarubrobacter algicola gen. nov., sp. nov., a novel actinobacterium isolated from shallow eutrophic lake during the end of cyanobacterial harmful algal blooms.</title>
        <authorList>
            <person name="Chun S.J."/>
        </authorList>
    </citation>
    <scope>NUCLEOTIDE SEQUENCE [LARGE SCALE GENOMIC DNA]</scope>
    <source>
        <strain evidence="1 2">Seoho-28</strain>
    </source>
</reference>
<accession>A0A2T4UIH0</accession>
<dbReference type="CDD" id="cd19166">
    <property type="entry name" value="HemeO-bac"/>
    <property type="match status" value="1"/>
</dbReference>
<dbReference type="SUPFAM" id="SSF48613">
    <property type="entry name" value="Heme oxygenase-like"/>
    <property type="match status" value="1"/>
</dbReference>
<dbReference type="GO" id="GO:0006788">
    <property type="term" value="P:heme oxidation"/>
    <property type="evidence" value="ECO:0007669"/>
    <property type="project" value="InterPro"/>
</dbReference>
<dbReference type="RefSeq" id="WP_107567453.1">
    <property type="nucleotide sequence ID" value="NZ_PYYB01000001.1"/>
</dbReference>
<dbReference type="Pfam" id="PF01126">
    <property type="entry name" value="Heme_oxygenase"/>
    <property type="match status" value="1"/>
</dbReference>
<dbReference type="InterPro" id="IPR016084">
    <property type="entry name" value="Haem_Oase-like_multi-hlx"/>
</dbReference>
<proteinExistence type="predicted"/>